<proteinExistence type="predicted"/>
<feature type="region of interest" description="Disordered" evidence="1">
    <location>
        <begin position="87"/>
        <end position="144"/>
    </location>
</feature>
<organism evidence="3 4">
    <name type="scientific">Candidatus Daviesbacteria bacterium RIFCSPLOWO2_02_FULL_36_7</name>
    <dbReference type="NCBI Taxonomy" id="1797792"/>
    <lineage>
        <taxon>Bacteria</taxon>
        <taxon>Candidatus Daviesiibacteriota</taxon>
    </lineage>
</organism>
<evidence type="ECO:0000313" key="4">
    <source>
        <dbReference type="Proteomes" id="UP000178859"/>
    </source>
</evidence>
<evidence type="ECO:0000256" key="1">
    <source>
        <dbReference type="SAM" id="MobiDB-lite"/>
    </source>
</evidence>
<protein>
    <submittedName>
        <fullName evidence="3">Uncharacterized protein</fullName>
    </submittedName>
</protein>
<sequence>MVNLNFLELTRLKSLLSGKTLTIGEKISTLDMLRSRFPDFLSNPIFNLTKENLKDNNFLIKYLTNPYNRNKIKNALRKELSLSPTQQVELEKSLEEPVELQEAGTTATDQEVPSEQAAPVGQSAGSAAGGMPEMPSAPSISFGSRGSQSLIHNIPHVPEPETKIALANKSGAVVGEATITPTSTTIRGTAPETSKLYTANSSGVITGERGLKAETPQPKLVIANKSSVVAEAPPSKIFIARSDGTVLREHAIKPMSRFSAFRSKMGGKITNAARIGLEKANPFLKRAGNGLVNSLSSIANPGSMGGAGSRSIFGKVSRFGRGGGRAVSSAGKTIKKSRGLLALIGILGFVMLTGAIAISGTPSTGEAVPITPPGNNAPTAPCTNGDYKTCLSTNYKLAFQPGFSDSFLQMAYQALSSTETIAPKFKNLIHNSCPTITVAPTTNTSHISGCTANLKTTINQLTLIHELSHIIHNSNPSYYKGIITQARTLDSADWEGGFLTYYSKYASRPDDFKINCYPESTGEQYLLDEEFAESVTYFINSNTNEINMGSGCQTKWSDNPYQKGNRYKGHYNLISEILK</sequence>
<comment type="caution">
    <text evidence="3">The sequence shown here is derived from an EMBL/GenBank/DDBJ whole genome shotgun (WGS) entry which is preliminary data.</text>
</comment>
<dbReference type="Proteomes" id="UP000178859">
    <property type="component" value="Unassembled WGS sequence"/>
</dbReference>
<evidence type="ECO:0000256" key="2">
    <source>
        <dbReference type="SAM" id="Phobius"/>
    </source>
</evidence>
<evidence type="ECO:0000313" key="3">
    <source>
        <dbReference type="EMBL" id="OGE65089.1"/>
    </source>
</evidence>
<dbReference type="AlphaFoldDB" id="A0A1F5MID9"/>
<feature type="compositionally biased region" description="Polar residues" evidence="1">
    <location>
        <begin position="103"/>
        <end position="113"/>
    </location>
</feature>
<keyword evidence="2" id="KW-0812">Transmembrane</keyword>
<gene>
    <name evidence="3" type="ORF">A3I48_01420</name>
</gene>
<dbReference type="EMBL" id="MFDT01000002">
    <property type="protein sequence ID" value="OGE65089.1"/>
    <property type="molecule type" value="Genomic_DNA"/>
</dbReference>
<keyword evidence="2" id="KW-0472">Membrane</keyword>
<reference evidence="3 4" key="1">
    <citation type="journal article" date="2016" name="Nat. Commun.">
        <title>Thousands of microbial genomes shed light on interconnected biogeochemical processes in an aquifer system.</title>
        <authorList>
            <person name="Anantharaman K."/>
            <person name="Brown C.T."/>
            <person name="Hug L.A."/>
            <person name="Sharon I."/>
            <person name="Castelle C.J."/>
            <person name="Probst A.J."/>
            <person name="Thomas B.C."/>
            <person name="Singh A."/>
            <person name="Wilkins M.J."/>
            <person name="Karaoz U."/>
            <person name="Brodie E.L."/>
            <person name="Williams K.H."/>
            <person name="Hubbard S.S."/>
            <person name="Banfield J.F."/>
        </authorList>
    </citation>
    <scope>NUCLEOTIDE SEQUENCE [LARGE SCALE GENOMIC DNA]</scope>
</reference>
<name>A0A1F5MID9_9BACT</name>
<keyword evidence="2" id="KW-1133">Transmembrane helix</keyword>
<feature type="transmembrane region" description="Helical" evidence="2">
    <location>
        <begin position="340"/>
        <end position="360"/>
    </location>
</feature>
<accession>A0A1F5MID9</accession>